<evidence type="ECO:0000313" key="2">
    <source>
        <dbReference type="Proteomes" id="UP001449582"/>
    </source>
</evidence>
<organism evidence="1 2">
    <name type="scientific">Ureaplasma ceti</name>
    <dbReference type="NCBI Taxonomy" id="3119530"/>
    <lineage>
        <taxon>Bacteria</taxon>
        <taxon>Bacillati</taxon>
        <taxon>Mycoplasmatota</taxon>
        <taxon>Mycoplasmoidales</taxon>
        <taxon>Mycoplasmoidaceae</taxon>
        <taxon>Ureaplasma</taxon>
    </lineage>
</organism>
<reference evidence="1" key="1">
    <citation type="submission" date="2024-02" db="EMBL/GenBank/DDBJ databases">
        <title>Draft genome sequence of new strains in genus Ureaplasma.</title>
        <authorList>
            <person name="Nakajima Y."/>
            <person name="Segawa T."/>
        </authorList>
    </citation>
    <scope>NUCLEOTIDE SEQUENCE [LARGE SCALE GENOMIC DNA]</scope>
    <source>
        <strain evidence="1">OM1</strain>
    </source>
</reference>
<dbReference type="Pfam" id="PF15933">
    <property type="entry name" value="RnlB_antitoxin"/>
    <property type="match status" value="1"/>
</dbReference>
<evidence type="ECO:0000313" key="1">
    <source>
        <dbReference type="EMBL" id="GAA5414411.1"/>
    </source>
</evidence>
<sequence>MKEFIVLDVDSTECDKLILFLTYEGIFKHIKKIEHFLKKQSNVQTVLLDQLFITGNGYNRFIKCNYVNGKLDFTQAYHVKPSLEIKNVTIQWLHNNYELVQNSILTDSQRQNIKDNVVF</sequence>
<protein>
    <submittedName>
        <fullName evidence="1">Uncharacterized protein</fullName>
    </submittedName>
</protein>
<keyword evidence="2" id="KW-1185">Reference proteome</keyword>
<dbReference type="EMBL" id="BAABQM010000001">
    <property type="protein sequence ID" value="GAA5414411.1"/>
    <property type="molecule type" value="Genomic_DNA"/>
</dbReference>
<dbReference type="InterPro" id="IPR031834">
    <property type="entry name" value="RnlB/LsoB_antitoxin"/>
</dbReference>
<name>A0ABP9U4X5_9BACT</name>
<comment type="caution">
    <text evidence="1">The sequence shown here is derived from an EMBL/GenBank/DDBJ whole genome shotgun (WGS) entry which is preliminary data.</text>
</comment>
<dbReference type="Proteomes" id="UP001449582">
    <property type="component" value="Unassembled WGS sequence"/>
</dbReference>
<gene>
    <name evidence="1" type="ORF">UREOM_1220</name>
</gene>
<proteinExistence type="predicted"/>
<accession>A0ABP9U4X5</accession>
<dbReference type="RefSeq" id="WP_353289576.1">
    <property type="nucleotide sequence ID" value="NZ_BAABQM010000001.1"/>
</dbReference>